<organism evidence="1 2">
    <name type="scientific">Trichomalopsis sarcophagae</name>
    <dbReference type="NCBI Taxonomy" id="543379"/>
    <lineage>
        <taxon>Eukaryota</taxon>
        <taxon>Metazoa</taxon>
        <taxon>Ecdysozoa</taxon>
        <taxon>Arthropoda</taxon>
        <taxon>Hexapoda</taxon>
        <taxon>Insecta</taxon>
        <taxon>Pterygota</taxon>
        <taxon>Neoptera</taxon>
        <taxon>Endopterygota</taxon>
        <taxon>Hymenoptera</taxon>
        <taxon>Apocrita</taxon>
        <taxon>Proctotrupomorpha</taxon>
        <taxon>Chalcidoidea</taxon>
        <taxon>Pteromalidae</taxon>
        <taxon>Pteromalinae</taxon>
        <taxon>Trichomalopsis</taxon>
    </lineage>
</organism>
<dbReference type="EMBL" id="NNAY01000648">
    <property type="protein sequence ID" value="OXU27194.1"/>
    <property type="molecule type" value="Genomic_DNA"/>
</dbReference>
<dbReference type="Proteomes" id="UP000215335">
    <property type="component" value="Unassembled WGS sequence"/>
</dbReference>
<keyword evidence="2" id="KW-1185">Reference proteome</keyword>
<proteinExistence type="predicted"/>
<reference evidence="1 2" key="1">
    <citation type="journal article" date="2017" name="Curr. Biol.">
        <title>The Evolution of Venom by Co-option of Single-Copy Genes.</title>
        <authorList>
            <person name="Martinson E.O."/>
            <person name="Mrinalini"/>
            <person name="Kelkar Y.D."/>
            <person name="Chang C.H."/>
            <person name="Werren J.H."/>
        </authorList>
    </citation>
    <scope>NUCLEOTIDE SEQUENCE [LARGE SCALE GENOMIC DNA]</scope>
    <source>
        <strain evidence="1 2">Alberta</strain>
        <tissue evidence="1">Whole body</tissue>
    </source>
</reference>
<protein>
    <submittedName>
        <fullName evidence="1">Uncharacterized protein</fullName>
    </submittedName>
</protein>
<evidence type="ECO:0000313" key="2">
    <source>
        <dbReference type="Proteomes" id="UP000215335"/>
    </source>
</evidence>
<dbReference type="AlphaFoldDB" id="A0A232F8M9"/>
<gene>
    <name evidence="1" type="ORF">TSAR_002511</name>
</gene>
<name>A0A232F8M9_9HYME</name>
<accession>A0A232F8M9</accession>
<sequence>MSGHIGATMWMAVQKIEIRALINQEKKNRLDEVLRVSEEKLGILKQTQISAKLAHQDIKNSVKKLGVAEGAFQKACPIKYSRKSTKS</sequence>
<comment type="caution">
    <text evidence="1">The sequence shown here is derived from an EMBL/GenBank/DDBJ whole genome shotgun (WGS) entry which is preliminary data.</text>
</comment>
<evidence type="ECO:0000313" key="1">
    <source>
        <dbReference type="EMBL" id="OXU27194.1"/>
    </source>
</evidence>